<reference evidence="2" key="1">
    <citation type="submission" date="2018-10" db="EMBL/GenBank/DDBJ databases">
        <title>FDA dAtabase for Regulatory Grade micrObial Sequences (FDA-ARGOS): Supporting development and validation of Infectious Disease Dx tests.</title>
        <authorList>
            <person name="Minogue T."/>
            <person name="Wolcott M."/>
            <person name="Wasieloski L."/>
            <person name="Aguilar W."/>
            <person name="Moore D."/>
            <person name="Tallon L."/>
            <person name="Sadzewicz L."/>
            <person name="Sengamalay N."/>
            <person name="Ott S."/>
            <person name="Godinez A."/>
            <person name="Nagaraj S."/>
            <person name="Vavikolanu K."/>
            <person name="Vyas G."/>
            <person name="Nadendla S."/>
            <person name="George J."/>
            <person name="Sichtig H."/>
        </authorList>
    </citation>
    <scope>NUCLEOTIDE SEQUENCE [LARGE SCALE GENOMIC DNA]</scope>
    <source>
        <strain evidence="2">FDAARGOS_343</strain>
    </source>
</reference>
<dbReference type="InterPro" id="IPR037208">
    <property type="entry name" value="Spo0E-like_sf"/>
</dbReference>
<dbReference type="Proteomes" id="UP000319837">
    <property type="component" value="Unassembled WGS sequence"/>
</dbReference>
<protein>
    <submittedName>
        <fullName evidence="1">Aspartyl-phosphate phosphatase Spo0E family protein</fullName>
    </submittedName>
</protein>
<evidence type="ECO:0000313" key="1">
    <source>
        <dbReference type="EMBL" id="TRZ36730.1"/>
    </source>
</evidence>
<comment type="caution">
    <text evidence="1">The sequence shown here is derived from an EMBL/GenBank/DDBJ whole genome shotgun (WGS) entry which is preliminary data.</text>
</comment>
<dbReference type="EMBL" id="RIBP01000004">
    <property type="protein sequence ID" value="TRZ36730.1"/>
    <property type="molecule type" value="Genomic_DNA"/>
</dbReference>
<evidence type="ECO:0000313" key="2">
    <source>
        <dbReference type="Proteomes" id="UP000319837"/>
    </source>
</evidence>
<dbReference type="InterPro" id="IPR036638">
    <property type="entry name" value="HLH_DNA-bd_sf"/>
</dbReference>
<dbReference type="AlphaFoldDB" id="A0A553SIB3"/>
<dbReference type="InterPro" id="IPR018540">
    <property type="entry name" value="Spo0E-like"/>
</dbReference>
<dbReference type="SUPFAM" id="SSF140500">
    <property type="entry name" value="BAS1536-like"/>
    <property type="match status" value="1"/>
</dbReference>
<dbReference type="Gene3D" id="4.10.280.10">
    <property type="entry name" value="Helix-loop-helix DNA-binding domain"/>
    <property type="match status" value="1"/>
</dbReference>
<organism evidence="1 2">
    <name type="scientific">Niallia circulans</name>
    <name type="common">Bacillus circulans</name>
    <dbReference type="NCBI Taxonomy" id="1397"/>
    <lineage>
        <taxon>Bacteria</taxon>
        <taxon>Bacillati</taxon>
        <taxon>Bacillota</taxon>
        <taxon>Bacilli</taxon>
        <taxon>Bacillales</taxon>
        <taxon>Bacillaceae</taxon>
        <taxon>Niallia</taxon>
    </lineage>
</organism>
<accession>A0A553SIB3</accession>
<dbReference type="GO" id="GO:0043937">
    <property type="term" value="P:regulation of sporulation"/>
    <property type="evidence" value="ECO:0007669"/>
    <property type="project" value="InterPro"/>
</dbReference>
<gene>
    <name evidence="1" type="ORF">CEQ21_14535</name>
</gene>
<proteinExistence type="predicted"/>
<dbReference type="Pfam" id="PF09388">
    <property type="entry name" value="SpoOE-like"/>
    <property type="match status" value="1"/>
</dbReference>
<dbReference type="GO" id="GO:0046983">
    <property type="term" value="F:protein dimerization activity"/>
    <property type="evidence" value="ECO:0007669"/>
    <property type="project" value="InterPro"/>
</dbReference>
<sequence>MIAKKDNKESMSELLQDIESLKLELIKAGSDRGLNDPGTLQISEQLDTYIVRYQRLAAQKSAL</sequence>
<dbReference type="RefSeq" id="WP_185765135.1">
    <property type="nucleotide sequence ID" value="NZ_RIBP01000004.1"/>
</dbReference>
<name>A0A553SIB3_NIACI</name>